<feature type="compositionally biased region" description="Basic and acidic residues" evidence="1">
    <location>
        <begin position="796"/>
        <end position="811"/>
    </location>
</feature>
<feature type="compositionally biased region" description="Polar residues" evidence="1">
    <location>
        <begin position="851"/>
        <end position="872"/>
    </location>
</feature>
<dbReference type="EMBL" id="CACVBS010000051">
    <property type="protein sequence ID" value="CAA7265882.1"/>
    <property type="molecule type" value="Genomic_DNA"/>
</dbReference>
<feature type="compositionally biased region" description="Polar residues" evidence="1">
    <location>
        <begin position="501"/>
        <end position="510"/>
    </location>
</feature>
<feature type="region of interest" description="Disordered" evidence="1">
    <location>
        <begin position="1289"/>
        <end position="1361"/>
    </location>
</feature>
<feature type="compositionally biased region" description="Low complexity" evidence="1">
    <location>
        <begin position="885"/>
        <end position="907"/>
    </location>
</feature>
<feature type="compositionally biased region" description="Polar residues" evidence="1">
    <location>
        <begin position="170"/>
        <end position="180"/>
    </location>
</feature>
<feature type="compositionally biased region" description="Low complexity" evidence="1">
    <location>
        <begin position="37"/>
        <end position="48"/>
    </location>
</feature>
<feature type="compositionally biased region" description="Basic and acidic residues" evidence="1">
    <location>
        <begin position="1026"/>
        <end position="1039"/>
    </location>
</feature>
<protein>
    <submittedName>
        <fullName evidence="2">Uncharacterized protein</fullName>
    </submittedName>
</protein>
<feature type="compositionally biased region" description="Basic and acidic residues" evidence="1">
    <location>
        <begin position="666"/>
        <end position="684"/>
    </location>
</feature>
<feature type="compositionally biased region" description="Basic and acidic residues" evidence="1">
    <location>
        <begin position="990"/>
        <end position="1000"/>
    </location>
</feature>
<feature type="compositionally biased region" description="Low complexity" evidence="1">
    <location>
        <begin position="470"/>
        <end position="492"/>
    </location>
</feature>
<keyword evidence="3" id="KW-1185">Reference proteome</keyword>
<feature type="compositionally biased region" description="Polar residues" evidence="1">
    <location>
        <begin position="254"/>
        <end position="263"/>
    </location>
</feature>
<feature type="compositionally biased region" description="Polar residues" evidence="1">
    <location>
        <begin position="1331"/>
        <end position="1341"/>
    </location>
</feature>
<proteinExistence type="predicted"/>
<evidence type="ECO:0000256" key="1">
    <source>
        <dbReference type="SAM" id="MobiDB-lite"/>
    </source>
</evidence>
<evidence type="ECO:0000313" key="3">
    <source>
        <dbReference type="Proteomes" id="UP000467700"/>
    </source>
</evidence>
<dbReference type="OrthoDB" id="2687738at2759"/>
<dbReference type="Proteomes" id="UP000467700">
    <property type="component" value="Unassembled WGS sequence"/>
</dbReference>
<organism evidence="2 3">
    <name type="scientific">Cyclocybe aegerita</name>
    <name type="common">Black poplar mushroom</name>
    <name type="synonym">Agrocybe aegerita</name>
    <dbReference type="NCBI Taxonomy" id="1973307"/>
    <lineage>
        <taxon>Eukaryota</taxon>
        <taxon>Fungi</taxon>
        <taxon>Dikarya</taxon>
        <taxon>Basidiomycota</taxon>
        <taxon>Agaricomycotina</taxon>
        <taxon>Agaricomycetes</taxon>
        <taxon>Agaricomycetidae</taxon>
        <taxon>Agaricales</taxon>
        <taxon>Agaricineae</taxon>
        <taxon>Bolbitiaceae</taxon>
        <taxon>Cyclocybe</taxon>
    </lineage>
</organism>
<accession>A0A8S0X3D4</accession>
<comment type="caution">
    <text evidence="2">The sequence shown here is derived from an EMBL/GenBank/DDBJ whole genome shotgun (WGS) entry which is preliminary data.</text>
</comment>
<sequence length="1361" mass="143649">MTLLGGLFSRKHKSSPRSKRDDNAPQSLRSNSEDLESSLSSPTASSYSTPDRSLPSHPNGRTLLHPDSARQPHSYNGYSPPLPPVPSPPHAGGGKLRLFGRKKSNMSGSDSNTTTSPDLSSDGYSSTRQPIYPTHATPGVLSDTDPPDLRRLRPPPSRSAIFAAYGDPNSALSTRSLPNETSPTTPNTTPSPPSAQPHKRPSLFPWTKSSSSATSLPPTSPSKSLPHVLDSPDNADNGSFNLKSFRHIRPPSPTRSTNGSNASLAAPIPRPRGTSINSDASQRISVAAFREAQARRSMAGSPSPSFRDPSPARGAPARSMTPEDRVGRSSPRPSRSTPSMPKAGVQQRRRSSLAVGTTSESEAETSGEEDSDDETMRSGNRASQLDRFSRPGKARAKSEAGHGGGASSSTFRRNDVPVPQRAPQSHLGHSMAPSRSEVPQSAKQEEIPPRSQSSLSHYGVLRNRASVSTSALTPSAAAQRASALVASNANASPDRVPLGNNPPSRQSTAQAPPPPVQRSSKVADDSDSEDDAPLATLVAPRRPGSAMSSYSSIHSRSTGNVTTRSTHPKPLIDINELTGRKPSLPTKSTAGFTGGHTLLNDNQPTYSSSPLVESPTSAHHEPLTRTVPPVKFVSPPGSPTPGPKQYSLSPESDTRSLESQPKPPTLRRDTSPEQHRDLLTDRLSRVVKLTIQPPTPNTAALQLQTPASPQSQASTSRGVSSISGDTSDSSRKQWSDLPRNETRRPSLSPNPPPTSTDKDPSPPDEDLAELLGSAVKFISRNGEPPDESSESESSDDDHYYEKDKGSGKDRIAPIPIKQRAPPPAFSVTSRPAFPRKESPDKKKSTQEPETKSSPSFITPRPRSTTLNATTPSPAVGSSKGFMRDSTSTTSSSPAPAAGKPTSKSSSTNGDTSPSERSTLRPGPGPGTRQRSSTMLTGIPLSSQMAPRSASHIPEKPFAIRRNSPASSTGDSSSGRAPFTPRDGSDVGTQEEAKEKKRDEWSGGASGLGNKRHVKRRSVSFEDDPEDLKPPNRNHFREGARGSMDGNSSGTEDDREVRRRERRRSEAKAAIELGNIVNGPGPIVSDDDDDMPINQAMSTRMSAVNPMMAMGNSMSMPMGFGTSPSMWNANMSQQMLSPAQFMVPPPADPSFFAAHQQAMMIAKQAYQMAVAQQAMAAAGDEWERGSAIGGFGGGGSVYGGSSGPSMMTPQFGMMNMMQGGGGGGGWPSSASMYGGPARSIYGGSTLSPGAGMMSSSRSEYGGARASAANFSSARSSYGESFGPDVYARKAPASARARPNGRDSGFFPPVPPIPASQNQNGRNSPDGRGAPRSRTTSQPTASPACSAGAIRKAPPPSSWRAGI</sequence>
<gene>
    <name evidence="2" type="ORF">AAE3_LOCUS8151</name>
</gene>
<feature type="compositionally biased region" description="Polar residues" evidence="1">
    <location>
        <begin position="105"/>
        <end position="129"/>
    </location>
</feature>
<name>A0A8S0X3D4_CYCAE</name>
<feature type="compositionally biased region" description="Basic and acidic residues" evidence="1">
    <location>
        <begin position="728"/>
        <end position="744"/>
    </location>
</feature>
<feature type="compositionally biased region" description="Polar residues" evidence="1">
    <location>
        <begin position="928"/>
        <end position="945"/>
    </location>
</feature>
<feature type="compositionally biased region" description="Polar residues" evidence="1">
    <location>
        <begin position="546"/>
        <end position="565"/>
    </location>
</feature>
<feature type="compositionally biased region" description="Basic and acidic residues" evidence="1">
    <location>
        <begin position="1054"/>
        <end position="1065"/>
    </location>
</feature>
<feature type="compositionally biased region" description="Basic and acidic residues" evidence="1">
    <location>
        <begin position="834"/>
        <end position="850"/>
    </location>
</feature>
<feature type="compositionally biased region" description="Polar residues" evidence="1">
    <location>
        <begin position="697"/>
        <end position="719"/>
    </location>
</feature>
<evidence type="ECO:0000313" key="2">
    <source>
        <dbReference type="EMBL" id="CAA7265882.1"/>
    </source>
</evidence>
<reference evidence="2 3" key="1">
    <citation type="submission" date="2020-01" db="EMBL/GenBank/DDBJ databases">
        <authorList>
            <person name="Gupta K D."/>
        </authorList>
    </citation>
    <scope>NUCLEOTIDE SEQUENCE [LARGE SCALE GENOMIC DNA]</scope>
</reference>
<feature type="compositionally biased region" description="Acidic residues" evidence="1">
    <location>
        <begin position="784"/>
        <end position="795"/>
    </location>
</feature>
<feature type="compositionally biased region" description="Low complexity" evidence="1">
    <location>
        <begin position="963"/>
        <end position="973"/>
    </location>
</feature>
<feature type="compositionally biased region" description="Polar residues" evidence="1">
    <location>
        <begin position="274"/>
        <end position="284"/>
    </location>
</feature>
<feature type="compositionally biased region" description="Low complexity" evidence="1">
    <location>
        <begin position="328"/>
        <end position="339"/>
    </location>
</feature>
<feature type="compositionally biased region" description="Polar residues" evidence="1">
    <location>
        <begin position="599"/>
        <end position="617"/>
    </location>
</feature>
<feature type="compositionally biased region" description="Low complexity" evidence="1">
    <location>
        <begin position="207"/>
        <end position="226"/>
    </location>
</feature>
<feature type="compositionally biased region" description="Pro residues" evidence="1">
    <location>
        <begin position="80"/>
        <end position="89"/>
    </location>
</feature>
<feature type="compositionally biased region" description="Acidic residues" evidence="1">
    <location>
        <begin position="361"/>
        <end position="373"/>
    </location>
</feature>
<feature type="region of interest" description="Disordered" evidence="1">
    <location>
        <begin position="1"/>
        <end position="1065"/>
    </location>
</feature>